<evidence type="ECO:0000256" key="5">
    <source>
        <dbReference type="ARBA" id="ARBA00038868"/>
    </source>
</evidence>
<dbReference type="EMBL" id="JANIIK010000117">
    <property type="protein sequence ID" value="KAJ3585970.1"/>
    <property type="molecule type" value="Genomic_DNA"/>
</dbReference>
<dbReference type="InterPro" id="IPR043504">
    <property type="entry name" value="Peptidase_S1_PA_chymotrypsin"/>
</dbReference>
<dbReference type="GO" id="GO:0004252">
    <property type="term" value="F:serine-type endopeptidase activity"/>
    <property type="evidence" value="ECO:0007669"/>
    <property type="project" value="UniProtKB-EC"/>
</dbReference>
<accession>A0A9Q0I5G3</accession>
<evidence type="ECO:0000259" key="6">
    <source>
        <dbReference type="PROSITE" id="PS50240"/>
    </source>
</evidence>
<dbReference type="Gene3D" id="2.40.10.10">
    <property type="entry name" value="Trypsin-like serine proteases"/>
    <property type="match status" value="2"/>
</dbReference>
<dbReference type="CDD" id="cd00190">
    <property type="entry name" value="Tryp_SPc"/>
    <property type="match status" value="1"/>
</dbReference>
<evidence type="ECO:0000256" key="1">
    <source>
        <dbReference type="ARBA" id="ARBA00022670"/>
    </source>
</evidence>
<dbReference type="Pfam" id="PF00089">
    <property type="entry name" value="Trypsin"/>
    <property type="match status" value="1"/>
</dbReference>
<evidence type="ECO:0000313" key="8">
    <source>
        <dbReference type="Proteomes" id="UP001148018"/>
    </source>
</evidence>
<dbReference type="SMART" id="SM00020">
    <property type="entry name" value="Tryp_SPc"/>
    <property type="match status" value="1"/>
</dbReference>
<dbReference type="AlphaFoldDB" id="A0A9Q0I5G3"/>
<keyword evidence="8" id="KW-1185">Reference proteome</keyword>
<dbReference type="InterPro" id="IPR001254">
    <property type="entry name" value="Trypsin_dom"/>
</dbReference>
<evidence type="ECO:0000256" key="2">
    <source>
        <dbReference type="ARBA" id="ARBA00022801"/>
    </source>
</evidence>
<gene>
    <name evidence="7" type="ORF">NHX12_012373</name>
</gene>
<protein>
    <recommendedName>
        <fullName evidence="5">trypsin</fullName>
        <ecNumber evidence="5">3.4.21.4</ecNumber>
    </recommendedName>
</protein>
<comment type="catalytic activity">
    <reaction evidence="4">
        <text>Preferential cleavage: Arg-|-Xaa, Lys-|-Xaa.</text>
        <dbReference type="EC" id="3.4.21.4"/>
    </reaction>
</comment>
<dbReference type="GO" id="GO:0005615">
    <property type="term" value="C:extracellular space"/>
    <property type="evidence" value="ECO:0007669"/>
    <property type="project" value="TreeGrafter"/>
</dbReference>
<reference evidence="7" key="1">
    <citation type="submission" date="2022-07" db="EMBL/GenBank/DDBJ databases">
        <title>Chromosome-level genome of Muraenolepis orangiensis.</title>
        <authorList>
            <person name="Kim J."/>
        </authorList>
    </citation>
    <scope>NUCLEOTIDE SEQUENCE</scope>
    <source>
        <strain evidence="7">KU_S4_2022</strain>
        <tissue evidence="7">Muscle</tissue>
    </source>
</reference>
<evidence type="ECO:0000313" key="7">
    <source>
        <dbReference type="EMBL" id="KAJ3585970.1"/>
    </source>
</evidence>
<dbReference type="Proteomes" id="UP001148018">
    <property type="component" value="Unassembled WGS sequence"/>
</dbReference>
<dbReference type="SUPFAM" id="SSF50494">
    <property type="entry name" value="Trypsin-like serine proteases"/>
    <property type="match status" value="1"/>
</dbReference>
<dbReference type="InterPro" id="IPR009003">
    <property type="entry name" value="Peptidase_S1_PA"/>
</dbReference>
<sequence>MKVVLSEHNLEQQEGFEQIFNVSKIFVHNYNFRSFNNDIMLIKLSRPAIVNANVQPALIQQSLSVQLKGVSCTVSGWGVTQIYSAYLSPVLRAVDVHIMNFCQYYYWGRINSNMICAGSLFGGKDSCQVTRPIVDENQ</sequence>
<organism evidence="7 8">
    <name type="scientific">Muraenolepis orangiensis</name>
    <name type="common">Patagonian moray cod</name>
    <dbReference type="NCBI Taxonomy" id="630683"/>
    <lineage>
        <taxon>Eukaryota</taxon>
        <taxon>Metazoa</taxon>
        <taxon>Chordata</taxon>
        <taxon>Craniata</taxon>
        <taxon>Vertebrata</taxon>
        <taxon>Euteleostomi</taxon>
        <taxon>Actinopterygii</taxon>
        <taxon>Neopterygii</taxon>
        <taxon>Teleostei</taxon>
        <taxon>Neoteleostei</taxon>
        <taxon>Acanthomorphata</taxon>
        <taxon>Zeiogadaria</taxon>
        <taxon>Gadariae</taxon>
        <taxon>Gadiformes</taxon>
        <taxon>Muraenolepidoidei</taxon>
        <taxon>Muraenolepididae</taxon>
        <taxon>Muraenolepis</taxon>
    </lineage>
</organism>
<keyword evidence="1" id="KW-0645">Protease</keyword>
<dbReference type="PANTHER" id="PTHR24264">
    <property type="entry name" value="TRYPSIN-RELATED"/>
    <property type="match status" value="1"/>
</dbReference>
<dbReference type="InterPro" id="IPR050127">
    <property type="entry name" value="Serine_Proteases_S1"/>
</dbReference>
<dbReference type="PANTHER" id="PTHR24264:SF58">
    <property type="entry name" value="SI:DKEY-33M11.8-RELATED"/>
    <property type="match status" value="1"/>
</dbReference>
<name>A0A9Q0I5G3_9TELE</name>
<dbReference type="GO" id="GO:0006508">
    <property type="term" value="P:proteolysis"/>
    <property type="evidence" value="ECO:0007669"/>
    <property type="project" value="UniProtKB-KW"/>
</dbReference>
<dbReference type="EC" id="3.4.21.4" evidence="5"/>
<comment type="caution">
    <text evidence="7">The sequence shown here is derived from an EMBL/GenBank/DDBJ whole genome shotgun (WGS) entry which is preliminary data.</text>
</comment>
<keyword evidence="3" id="KW-0720">Serine protease</keyword>
<evidence type="ECO:0000256" key="4">
    <source>
        <dbReference type="ARBA" id="ARBA00036320"/>
    </source>
</evidence>
<dbReference type="PROSITE" id="PS50240">
    <property type="entry name" value="TRYPSIN_DOM"/>
    <property type="match status" value="1"/>
</dbReference>
<feature type="domain" description="Peptidase S1" evidence="6">
    <location>
        <begin position="1"/>
        <end position="128"/>
    </location>
</feature>
<keyword evidence="2" id="KW-0378">Hydrolase</keyword>
<evidence type="ECO:0000256" key="3">
    <source>
        <dbReference type="ARBA" id="ARBA00022825"/>
    </source>
</evidence>
<proteinExistence type="predicted"/>
<dbReference type="OrthoDB" id="10059102at2759"/>